<protein>
    <submittedName>
        <fullName evidence="1">Uncharacterized protein</fullName>
    </submittedName>
</protein>
<evidence type="ECO:0000313" key="2">
    <source>
        <dbReference type="Proteomes" id="UP001365542"/>
    </source>
</evidence>
<evidence type="ECO:0000313" key="1">
    <source>
        <dbReference type="EMBL" id="KAK6541873.1"/>
    </source>
</evidence>
<gene>
    <name evidence="1" type="ORF">TWF694_007651</name>
</gene>
<name>A0AAV9XIW1_9PEZI</name>
<dbReference type="AlphaFoldDB" id="A0AAV9XIW1"/>
<comment type="caution">
    <text evidence="1">The sequence shown here is derived from an EMBL/GenBank/DDBJ whole genome shotgun (WGS) entry which is preliminary data.</text>
</comment>
<reference evidence="1 2" key="1">
    <citation type="submission" date="2019-10" db="EMBL/GenBank/DDBJ databases">
        <authorList>
            <person name="Palmer J.M."/>
        </authorList>
    </citation>
    <scope>NUCLEOTIDE SEQUENCE [LARGE SCALE GENOMIC DNA]</scope>
    <source>
        <strain evidence="1 2">TWF694</strain>
    </source>
</reference>
<keyword evidence="2" id="KW-1185">Reference proteome</keyword>
<dbReference type="EMBL" id="JAVHJO010000003">
    <property type="protein sequence ID" value="KAK6541873.1"/>
    <property type="molecule type" value="Genomic_DNA"/>
</dbReference>
<sequence>MAPRAGPVNTGQPKRPLLARTHSVIGSNIQRQPQTIHQCIQRQLHDQRVANSRPRSKYLFGLNSASPWFFERHSSIRFGKADLVRDGKVINPKETLRQSPPSGDMAVIAVPPTAFNVIGLLARDTRKLFPDENQDYWAHLENLKNNINSLYHQRSQKFQDDFKYYQHHHYLIQSTGKALAKTVSGFAAIRRQMSCGVRVDAVNMALSLKVAGICQHLPQLHSLRKHLTEKWDARRRHDLSVILLTNGRKRFVDYDSTQQLLLPDTDILSILSMIIGGVNSFITTLQSLRMSLSLPVTVYPLRILDVDLLENGSSVEDFHIAQELRDRQKIFESMEAYINFDPEYKEPIPIVNTPRAGQTVQPFGQIRDGAPAPKT</sequence>
<organism evidence="1 2">
    <name type="scientific">Orbilia ellipsospora</name>
    <dbReference type="NCBI Taxonomy" id="2528407"/>
    <lineage>
        <taxon>Eukaryota</taxon>
        <taxon>Fungi</taxon>
        <taxon>Dikarya</taxon>
        <taxon>Ascomycota</taxon>
        <taxon>Pezizomycotina</taxon>
        <taxon>Orbiliomycetes</taxon>
        <taxon>Orbiliales</taxon>
        <taxon>Orbiliaceae</taxon>
        <taxon>Orbilia</taxon>
    </lineage>
</organism>
<proteinExistence type="predicted"/>
<accession>A0AAV9XIW1</accession>
<dbReference type="Proteomes" id="UP001365542">
    <property type="component" value="Unassembled WGS sequence"/>
</dbReference>